<organism evidence="1 2">
    <name type="scientific">Nitrososphaera viennensis EN76</name>
    <dbReference type="NCBI Taxonomy" id="926571"/>
    <lineage>
        <taxon>Archaea</taxon>
        <taxon>Nitrososphaerota</taxon>
        <taxon>Nitrososphaeria</taxon>
        <taxon>Nitrososphaerales</taxon>
        <taxon>Nitrososphaeraceae</taxon>
        <taxon>Nitrososphaera</taxon>
    </lineage>
</organism>
<dbReference type="KEGG" id="nvn:NVIE_017060"/>
<evidence type="ECO:0000313" key="1">
    <source>
        <dbReference type="EMBL" id="AIC15964.1"/>
    </source>
</evidence>
<evidence type="ECO:0000313" key="2">
    <source>
        <dbReference type="Proteomes" id="UP000027093"/>
    </source>
</evidence>
<dbReference type="EMBL" id="CP007536">
    <property type="protein sequence ID" value="AIC15964.1"/>
    <property type="molecule type" value="Genomic_DNA"/>
</dbReference>
<dbReference type="Proteomes" id="UP000027093">
    <property type="component" value="Chromosome"/>
</dbReference>
<sequence>MLSGGAGGGGQQQDLNGAAGNIIQILANLPEFLRKPMLQKRLSEFFDMAEKERQETIALALAAAPTIEPQKLSVLVKTWLEVLAGFDAEKRTAIFSIYCSQIIKQPESLQRLNFQSLTDTFQSLGDREREILADSFKEVLFAFPRREKILAAIPDYSRKALGL</sequence>
<gene>
    <name evidence="1" type="ORF">NVIE_017060</name>
</gene>
<name>A0A060HHA4_9ARCH</name>
<protein>
    <submittedName>
        <fullName evidence="1">Uncharacterized protein</fullName>
    </submittedName>
</protein>
<accession>A0A060HHA4</accession>
<proteinExistence type="predicted"/>
<dbReference type="AlphaFoldDB" id="A0A060HHA4"/>
<reference evidence="1 2" key="1">
    <citation type="journal article" date="2014" name="Int. J. Syst. Evol. Microbiol.">
        <title>Nitrososphaera viennensis gen. nov., sp. nov., an aerobic and mesophilic, ammonia-oxidizing archaeon from soil and a member of the archaeal phylum Thaumarchaeota.</title>
        <authorList>
            <person name="Stieglmeier M."/>
            <person name="Klingl A."/>
            <person name="Alves R.J."/>
            <person name="Rittmann S.K."/>
            <person name="Melcher M."/>
            <person name="Leisch N."/>
            <person name="Schleper C."/>
        </authorList>
    </citation>
    <scope>NUCLEOTIDE SEQUENCE [LARGE SCALE GENOMIC DNA]</scope>
    <source>
        <strain evidence="1">EN76</strain>
    </source>
</reference>
<dbReference type="HOGENOM" id="CLU_137737_0_0_2"/>
<keyword evidence="2" id="KW-1185">Reference proteome</keyword>